<dbReference type="OrthoDB" id="9789940at2"/>
<name>A0A510XVY9_9GAMM</name>
<comment type="similarity">
    <text evidence="2 6">Belongs to the SURF1 family.</text>
</comment>
<dbReference type="EMBL" id="BJUM01000017">
    <property type="protein sequence ID" value="GEK55200.1"/>
    <property type="molecule type" value="Genomic_DNA"/>
</dbReference>
<feature type="transmembrane region" description="Helical" evidence="6">
    <location>
        <begin position="12"/>
        <end position="33"/>
    </location>
</feature>
<comment type="subcellular location">
    <subcellularLocation>
        <location evidence="6">Cell membrane</location>
        <topology evidence="6">Multi-pass membrane protein</topology>
    </subcellularLocation>
    <subcellularLocation>
        <location evidence="1">Membrane</location>
    </subcellularLocation>
</comment>
<gene>
    <name evidence="7" type="ORF">PES01_20450</name>
</gene>
<dbReference type="Pfam" id="PF02104">
    <property type="entry name" value="SURF1"/>
    <property type="match status" value="1"/>
</dbReference>
<dbReference type="InterPro" id="IPR002994">
    <property type="entry name" value="Surf1/Shy1"/>
</dbReference>
<accession>A0A510XVY9</accession>
<dbReference type="InterPro" id="IPR045214">
    <property type="entry name" value="Surf1/Surf4"/>
</dbReference>
<evidence type="ECO:0000256" key="2">
    <source>
        <dbReference type="ARBA" id="ARBA00007165"/>
    </source>
</evidence>
<keyword evidence="5 6" id="KW-0472">Membrane</keyword>
<dbReference type="PANTHER" id="PTHR23427">
    <property type="entry name" value="SURFEIT LOCUS PROTEIN"/>
    <property type="match status" value="1"/>
</dbReference>
<dbReference type="GO" id="GO:0005886">
    <property type="term" value="C:plasma membrane"/>
    <property type="evidence" value="ECO:0007669"/>
    <property type="project" value="UniProtKB-SubCell"/>
</dbReference>
<evidence type="ECO:0000256" key="3">
    <source>
        <dbReference type="ARBA" id="ARBA00022692"/>
    </source>
</evidence>
<dbReference type="PROSITE" id="PS50895">
    <property type="entry name" value="SURF1"/>
    <property type="match status" value="1"/>
</dbReference>
<evidence type="ECO:0000256" key="6">
    <source>
        <dbReference type="RuleBase" id="RU363076"/>
    </source>
</evidence>
<sequence length="246" mass="27991">MQLILRRKQKLSSYIALCVVAIVVLVCVRLGYWQLERAAQKEQQLTAIAKMKTQGVMSWQQLTTLPANWNKTGVLVELTGKIVNQQYWLLDNQVYQGQVGYDLLVLFKPNQGSRTLLVNLGWVKAPISRSELPTIQLPKGFITFNAQIKEQNLSGFSLETNNDPQDLPKRIQTIDLTTLSKQSQHPLFKFMAYRQGAGDTLATPHYKAVVMSPQKHQAYAVQWFLIALACVLVAFFANKKRNRNEK</sequence>
<feature type="transmembrane region" description="Helical" evidence="6">
    <location>
        <begin position="219"/>
        <end position="237"/>
    </location>
</feature>
<keyword evidence="6" id="KW-1003">Cell membrane</keyword>
<dbReference type="AlphaFoldDB" id="A0A510XVY9"/>
<dbReference type="Proteomes" id="UP000321419">
    <property type="component" value="Unassembled WGS sequence"/>
</dbReference>
<dbReference type="PANTHER" id="PTHR23427:SF2">
    <property type="entry name" value="SURFEIT LOCUS PROTEIN 1"/>
    <property type="match status" value="1"/>
</dbReference>
<evidence type="ECO:0000256" key="4">
    <source>
        <dbReference type="ARBA" id="ARBA00022989"/>
    </source>
</evidence>
<dbReference type="CDD" id="cd06662">
    <property type="entry name" value="SURF1"/>
    <property type="match status" value="1"/>
</dbReference>
<organism evidence="7 8">
    <name type="scientific">Pseudoalteromonas espejiana</name>
    <dbReference type="NCBI Taxonomy" id="28107"/>
    <lineage>
        <taxon>Bacteria</taxon>
        <taxon>Pseudomonadati</taxon>
        <taxon>Pseudomonadota</taxon>
        <taxon>Gammaproteobacteria</taxon>
        <taxon>Alteromonadales</taxon>
        <taxon>Pseudoalteromonadaceae</taxon>
        <taxon>Pseudoalteromonas</taxon>
    </lineage>
</organism>
<keyword evidence="4 6" id="KW-1133">Transmembrane helix</keyword>
<evidence type="ECO:0000313" key="8">
    <source>
        <dbReference type="Proteomes" id="UP000321419"/>
    </source>
</evidence>
<evidence type="ECO:0000313" key="7">
    <source>
        <dbReference type="EMBL" id="GEK55200.1"/>
    </source>
</evidence>
<dbReference type="RefSeq" id="WP_089348904.1">
    <property type="nucleotide sequence ID" value="NZ_BJUM01000017.1"/>
</dbReference>
<protein>
    <recommendedName>
        <fullName evidence="6">SURF1-like protein</fullName>
    </recommendedName>
</protein>
<keyword evidence="3 6" id="KW-0812">Transmembrane</keyword>
<reference evidence="7 8" key="1">
    <citation type="submission" date="2019-07" db="EMBL/GenBank/DDBJ databases">
        <title>Whole genome shotgun sequence of Pseudoalteromonas espejiana NBRC 102222.</title>
        <authorList>
            <person name="Hosoyama A."/>
            <person name="Uohara A."/>
            <person name="Ohji S."/>
            <person name="Ichikawa N."/>
        </authorList>
    </citation>
    <scope>NUCLEOTIDE SEQUENCE [LARGE SCALE GENOMIC DNA]</scope>
    <source>
        <strain evidence="7 8">NBRC 102222</strain>
    </source>
</reference>
<keyword evidence="8" id="KW-1185">Reference proteome</keyword>
<comment type="caution">
    <text evidence="7">The sequence shown here is derived from an EMBL/GenBank/DDBJ whole genome shotgun (WGS) entry which is preliminary data.</text>
</comment>
<evidence type="ECO:0000256" key="1">
    <source>
        <dbReference type="ARBA" id="ARBA00004370"/>
    </source>
</evidence>
<proteinExistence type="inferred from homology"/>
<evidence type="ECO:0000256" key="5">
    <source>
        <dbReference type="ARBA" id="ARBA00023136"/>
    </source>
</evidence>